<comment type="similarity">
    <text evidence="7">Belongs to the aspartate/glutamate racemases family.</text>
</comment>
<evidence type="ECO:0000313" key="9">
    <source>
        <dbReference type="Proteomes" id="UP000029736"/>
    </source>
</evidence>
<dbReference type="InterPro" id="IPR001920">
    <property type="entry name" value="Asp/Glu_race"/>
</dbReference>
<evidence type="ECO:0000256" key="2">
    <source>
        <dbReference type="ARBA" id="ARBA00013090"/>
    </source>
</evidence>
<feature type="binding site" evidence="7">
    <location>
        <begin position="42"/>
        <end position="43"/>
    </location>
    <ligand>
        <name>substrate</name>
    </ligand>
</feature>
<evidence type="ECO:0000256" key="5">
    <source>
        <dbReference type="ARBA" id="ARBA00023235"/>
    </source>
</evidence>
<name>A0A098SDD6_9BACT</name>
<dbReference type="NCBIfam" id="TIGR00067">
    <property type="entry name" value="glut_race"/>
    <property type="match status" value="1"/>
</dbReference>
<dbReference type="EC" id="5.1.1.3" evidence="2 7"/>
<dbReference type="GO" id="GO:0071555">
    <property type="term" value="P:cell wall organization"/>
    <property type="evidence" value="ECO:0007669"/>
    <property type="project" value="UniProtKB-KW"/>
</dbReference>
<sequence length="264" mass="28209">MPNLPIGIFDSGIGGLSVARAIIDLLPSEPLLYFGDTARIPYGTKPANTIRQYSLDITRYLIESGAKAIVVACNTASAAALGTLRSAWPDIPIVGMEPAVKPGANATQTGVVGVLATAGTFKSQRYADLMQRYASGITLLEDPCIGLVEQIEAGELNTPATRQLLEAILLPMIRQQADTFVLGCTHYPFVAPLLQDIIGPERTIINPAPAVARQLQRVLTEHRLLASPSAGTNHQLFFSGPLQGTEALARHMIGPDFTVERLSI</sequence>
<dbReference type="GO" id="GO:0008881">
    <property type="term" value="F:glutamate racemase activity"/>
    <property type="evidence" value="ECO:0007669"/>
    <property type="project" value="UniProtKB-UniRule"/>
</dbReference>
<keyword evidence="6 7" id="KW-0961">Cell wall biogenesis/degradation</keyword>
<dbReference type="PANTHER" id="PTHR21198:SF2">
    <property type="entry name" value="GLUTAMATE RACEMASE"/>
    <property type="match status" value="1"/>
</dbReference>
<evidence type="ECO:0000256" key="7">
    <source>
        <dbReference type="HAMAP-Rule" id="MF_00258"/>
    </source>
</evidence>
<dbReference type="Proteomes" id="UP000029736">
    <property type="component" value="Unassembled WGS sequence"/>
</dbReference>
<comment type="caution">
    <text evidence="8">The sequence shown here is derived from an EMBL/GenBank/DDBJ whole genome shotgun (WGS) entry which is preliminary data.</text>
</comment>
<dbReference type="SUPFAM" id="SSF53681">
    <property type="entry name" value="Aspartate/glutamate racemase"/>
    <property type="match status" value="2"/>
</dbReference>
<dbReference type="RefSeq" id="WP_044216779.1">
    <property type="nucleotide sequence ID" value="NZ_JBKAGJ010000001.1"/>
</dbReference>
<dbReference type="OrthoDB" id="9801055at2"/>
<evidence type="ECO:0000256" key="3">
    <source>
        <dbReference type="ARBA" id="ARBA00022960"/>
    </source>
</evidence>
<dbReference type="InterPro" id="IPR018187">
    <property type="entry name" value="Asp/Glu_racemase_AS_1"/>
</dbReference>
<reference evidence="8 9" key="1">
    <citation type="journal article" date="2014" name="Int. J. Syst. Evol. Microbiol.">
        <title>Phaeodactylibacter xiamenensis gen. nov., sp. nov., a member of the family Saprospiraceae isolated from the marine alga Phaeodactylum tricornutum.</title>
        <authorList>
            <person name="Chen Z.Jr."/>
            <person name="Lei X."/>
            <person name="Lai Q."/>
            <person name="Li Y."/>
            <person name="Zhang B."/>
            <person name="Zhang J."/>
            <person name="Zhang H."/>
            <person name="Yang L."/>
            <person name="Zheng W."/>
            <person name="Tian Y."/>
            <person name="Yu Z."/>
            <person name="Xu H.Jr."/>
            <person name="Zheng T."/>
        </authorList>
    </citation>
    <scope>NUCLEOTIDE SEQUENCE [LARGE SCALE GENOMIC DNA]</scope>
    <source>
        <strain evidence="8 9">KD52</strain>
    </source>
</reference>
<feature type="active site" description="Proton donor/acceptor" evidence="7">
    <location>
        <position position="73"/>
    </location>
</feature>
<feature type="binding site" evidence="7">
    <location>
        <begin position="10"/>
        <end position="11"/>
    </location>
    <ligand>
        <name>substrate</name>
    </ligand>
</feature>
<dbReference type="PROSITE" id="PS00923">
    <property type="entry name" value="ASP_GLU_RACEMASE_1"/>
    <property type="match status" value="1"/>
</dbReference>
<evidence type="ECO:0000256" key="1">
    <source>
        <dbReference type="ARBA" id="ARBA00001602"/>
    </source>
</evidence>
<comment type="function">
    <text evidence="7">Provides the (R)-glutamate required for cell wall biosynthesis.</text>
</comment>
<comment type="pathway">
    <text evidence="7">Cell wall biogenesis; peptidoglycan biosynthesis.</text>
</comment>
<feature type="binding site" evidence="7">
    <location>
        <begin position="185"/>
        <end position="186"/>
    </location>
    <ligand>
        <name>substrate</name>
    </ligand>
</feature>
<gene>
    <name evidence="7" type="primary">murI</name>
    <name evidence="8" type="ORF">IX84_04265</name>
</gene>
<evidence type="ECO:0000256" key="6">
    <source>
        <dbReference type="ARBA" id="ARBA00023316"/>
    </source>
</evidence>
<proteinExistence type="inferred from homology"/>
<keyword evidence="4 7" id="KW-0573">Peptidoglycan synthesis</keyword>
<dbReference type="GO" id="GO:0008360">
    <property type="term" value="P:regulation of cell shape"/>
    <property type="evidence" value="ECO:0007669"/>
    <property type="project" value="UniProtKB-KW"/>
</dbReference>
<evidence type="ECO:0000256" key="4">
    <source>
        <dbReference type="ARBA" id="ARBA00022984"/>
    </source>
</evidence>
<dbReference type="Gene3D" id="3.40.50.1860">
    <property type="match status" value="2"/>
</dbReference>
<organism evidence="8 9">
    <name type="scientific">Phaeodactylibacter xiamenensis</name>
    <dbReference type="NCBI Taxonomy" id="1524460"/>
    <lineage>
        <taxon>Bacteria</taxon>
        <taxon>Pseudomonadati</taxon>
        <taxon>Bacteroidota</taxon>
        <taxon>Saprospiria</taxon>
        <taxon>Saprospirales</taxon>
        <taxon>Haliscomenobacteraceae</taxon>
        <taxon>Phaeodactylibacter</taxon>
    </lineage>
</organism>
<dbReference type="InterPro" id="IPR004391">
    <property type="entry name" value="Glu_race"/>
</dbReference>
<keyword evidence="3 7" id="KW-0133">Cell shape</keyword>
<keyword evidence="5 7" id="KW-0413">Isomerase</keyword>
<dbReference type="STRING" id="1524460.IX84_04265"/>
<protein>
    <recommendedName>
        <fullName evidence="2 7">Glutamate racemase</fullName>
        <ecNumber evidence="2 7">5.1.1.3</ecNumber>
    </recommendedName>
</protein>
<keyword evidence="9" id="KW-1185">Reference proteome</keyword>
<dbReference type="InterPro" id="IPR015942">
    <property type="entry name" value="Asp/Glu/hydantoin_racemase"/>
</dbReference>
<dbReference type="PANTHER" id="PTHR21198">
    <property type="entry name" value="GLUTAMATE RACEMASE"/>
    <property type="match status" value="1"/>
</dbReference>
<dbReference type="GO" id="GO:0009252">
    <property type="term" value="P:peptidoglycan biosynthetic process"/>
    <property type="evidence" value="ECO:0007669"/>
    <property type="project" value="UniProtKB-UniRule"/>
</dbReference>
<dbReference type="HAMAP" id="MF_00258">
    <property type="entry name" value="Glu_racemase"/>
    <property type="match status" value="1"/>
</dbReference>
<dbReference type="UniPathway" id="UPA00219"/>
<comment type="catalytic activity">
    <reaction evidence="1 7">
        <text>L-glutamate = D-glutamate</text>
        <dbReference type="Rhea" id="RHEA:12813"/>
        <dbReference type="ChEBI" id="CHEBI:29985"/>
        <dbReference type="ChEBI" id="CHEBI:29986"/>
        <dbReference type="EC" id="5.1.1.3"/>
    </reaction>
</comment>
<dbReference type="Pfam" id="PF01177">
    <property type="entry name" value="Asp_Glu_race"/>
    <property type="match status" value="1"/>
</dbReference>
<feature type="binding site" evidence="7">
    <location>
        <begin position="74"/>
        <end position="75"/>
    </location>
    <ligand>
        <name>substrate</name>
    </ligand>
</feature>
<accession>A0A098SDD6</accession>
<dbReference type="FunFam" id="3.40.50.1860:FF:000001">
    <property type="entry name" value="Glutamate racemase"/>
    <property type="match status" value="1"/>
</dbReference>
<dbReference type="EMBL" id="JPOS01000012">
    <property type="protein sequence ID" value="KGE89007.1"/>
    <property type="molecule type" value="Genomic_DNA"/>
</dbReference>
<feature type="active site" description="Proton donor/acceptor" evidence="7">
    <location>
        <position position="184"/>
    </location>
</feature>
<evidence type="ECO:0000313" key="8">
    <source>
        <dbReference type="EMBL" id="KGE89007.1"/>
    </source>
</evidence>
<dbReference type="AlphaFoldDB" id="A0A098SDD6"/>